<dbReference type="SMART" id="SM00448">
    <property type="entry name" value="REC"/>
    <property type="match status" value="1"/>
</dbReference>
<evidence type="ECO:0000256" key="3">
    <source>
        <dbReference type="ARBA" id="ARBA00022553"/>
    </source>
</evidence>
<dbReference type="SUPFAM" id="SSF47384">
    <property type="entry name" value="Homodimeric domain of signal transducing histidine kinase"/>
    <property type="match status" value="1"/>
</dbReference>
<dbReference type="Pfam" id="PF02518">
    <property type="entry name" value="HATPase_c"/>
    <property type="match status" value="1"/>
</dbReference>
<feature type="transmembrane region" description="Helical" evidence="7">
    <location>
        <begin position="133"/>
        <end position="149"/>
    </location>
</feature>
<dbReference type="InterPro" id="IPR036890">
    <property type="entry name" value="HATPase_C_sf"/>
</dbReference>
<dbReference type="InterPro" id="IPR004358">
    <property type="entry name" value="Sig_transdc_His_kin-like_C"/>
</dbReference>
<feature type="transmembrane region" description="Helical" evidence="7">
    <location>
        <begin position="94"/>
        <end position="113"/>
    </location>
</feature>
<evidence type="ECO:0000256" key="4">
    <source>
        <dbReference type="ARBA" id="ARBA00022679"/>
    </source>
</evidence>
<dbReference type="PROSITE" id="PS50110">
    <property type="entry name" value="RESPONSE_REGULATORY"/>
    <property type="match status" value="1"/>
</dbReference>
<evidence type="ECO:0000256" key="7">
    <source>
        <dbReference type="SAM" id="Phobius"/>
    </source>
</evidence>
<dbReference type="EC" id="2.7.13.3" evidence="2"/>
<dbReference type="SMART" id="SM00065">
    <property type="entry name" value="GAF"/>
    <property type="match status" value="1"/>
</dbReference>
<feature type="domain" description="Histidine kinase" evidence="8">
    <location>
        <begin position="475"/>
        <end position="696"/>
    </location>
</feature>
<keyword evidence="3 6" id="KW-0597">Phosphoprotein</keyword>
<dbReference type="EMBL" id="VTOW01000010">
    <property type="protein sequence ID" value="NKE73678.1"/>
    <property type="molecule type" value="Genomic_DNA"/>
</dbReference>
<dbReference type="GO" id="GO:0000155">
    <property type="term" value="F:phosphorelay sensor kinase activity"/>
    <property type="evidence" value="ECO:0007669"/>
    <property type="project" value="InterPro"/>
</dbReference>
<organism evidence="10 11">
    <name type="scientific">Candidatus Manganitrophus noduliformans</name>
    <dbReference type="NCBI Taxonomy" id="2606439"/>
    <lineage>
        <taxon>Bacteria</taxon>
        <taxon>Pseudomonadati</taxon>
        <taxon>Nitrospirota</taxon>
        <taxon>Nitrospiria</taxon>
        <taxon>Candidatus Troglogloeales</taxon>
        <taxon>Candidatus Manganitrophaceae</taxon>
        <taxon>Candidatus Manganitrophus</taxon>
    </lineage>
</organism>
<dbReference type="CDD" id="cd17546">
    <property type="entry name" value="REC_hyHK_CKI1_RcsC-like"/>
    <property type="match status" value="1"/>
</dbReference>
<evidence type="ECO:0000256" key="1">
    <source>
        <dbReference type="ARBA" id="ARBA00000085"/>
    </source>
</evidence>
<dbReference type="PANTHER" id="PTHR43065:SF42">
    <property type="entry name" value="TWO-COMPONENT SENSOR PPRA"/>
    <property type="match status" value="1"/>
</dbReference>
<accession>A0A7X6DUJ8</accession>
<evidence type="ECO:0000313" key="10">
    <source>
        <dbReference type="EMBL" id="NKE73678.1"/>
    </source>
</evidence>
<evidence type="ECO:0000259" key="8">
    <source>
        <dbReference type="PROSITE" id="PS50109"/>
    </source>
</evidence>
<dbReference type="Gene3D" id="1.10.287.130">
    <property type="match status" value="1"/>
</dbReference>
<comment type="catalytic activity">
    <reaction evidence="1">
        <text>ATP + protein L-histidine = ADP + protein N-phospho-L-histidine.</text>
        <dbReference type="EC" id="2.7.13.3"/>
    </reaction>
</comment>
<gene>
    <name evidence="10" type="ORF">MNODULE_23265</name>
</gene>
<dbReference type="Pfam" id="PF13185">
    <property type="entry name" value="GAF_2"/>
    <property type="match status" value="1"/>
</dbReference>
<dbReference type="InterPro" id="IPR003594">
    <property type="entry name" value="HATPase_dom"/>
</dbReference>
<evidence type="ECO:0000256" key="5">
    <source>
        <dbReference type="ARBA" id="ARBA00022777"/>
    </source>
</evidence>
<proteinExistence type="predicted"/>
<feature type="transmembrane region" description="Helical" evidence="7">
    <location>
        <begin position="6"/>
        <end position="24"/>
    </location>
</feature>
<feature type="transmembrane region" description="Helical" evidence="7">
    <location>
        <begin position="199"/>
        <end position="220"/>
    </location>
</feature>
<dbReference type="AlphaFoldDB" id="A0A7X6DUJ8"/>
<dbReference type="PRINTS" id="PR00344">
    <property type="entry name" value="BCTRLSENSOR"/>
</dbReference>
<dbReference type="Gene3D" id="3.40.50.2300">
    <property type="match status" value="1"/>
</dbReference>
<dbReference type="Gene3D" id="3.30.565.10">
    <property type="entry name" value="Histidine kinase-like ATPase, C-terminal domain"/>
    <property type="match status" value="1"/>
</dbReference>
<dbReference type="InterPro" id="IPR005467">
    <property type="entry name" value="His_kinase_dom"/>
</dbReference>
<dbReference type="SMART" id="SM00387">
    <property type="entry name" value="HATPase_c"/>
    <property type="match status" value="1"/>
</dbReference>
<feature type="transmembrane region" description="Helical" evidence="7">
    <location>
        <begin position="61"/>
        <end position="87"/>
    </location>
</feature>
<feature type="transmembrane region" description="Helical" evidence="7">
    <location>
        <begin position="259"/>
        <end position="278"/>
    </location>
</feature>
<evidence type="ECO:0000256" key="2">
    <source>
        <dbReference type="ARBA" id="ARBA00012438"/>
    </source>
</evidence>
<dbReference type="Gene3D" id="3.30.450.40">
    <property type="match status" value="1"/>
</dbReference>
<keyword evidence="11" id="KW-1185">Reference proteome</keyword>
<dbReference type="PROSITE" id="PS50109">
    <property type="entry name" value="HIS_KIN"/>
    <property type="match status" value="1"/>
</dbReference>
<feature type="transmembrane region" description="Helical" evidence="7">
    <location>
        <begin position="232"/>
        <end position="253"/>
    </location>
</feature>
<dbReference type="InterPro" id="IPR031621">
    <property type="entry name" value="HisKA_7TM"/>
</dbReference>
<dbReference type="PANTHER" id="PTHR43065">
    <property type="entry name" value="SENSOR HISTIDINE KINASE"/>
    <property type="match status" value="1"/>
</dbReference>
<dbReference type="Pfam" id="PF00512">
    <property type="entry name" value="HisKA"/>
    <property type="match status" value="1"/>
</dbReference>
<dbReference type="SUPFAM" id="SSF55781">
    <property type="entry name" value="GAF domain-like"/>
    <property type="match status" value="1"/>
</dbReference>
<dbReference type="SUPFAM" id="SSF52172">
    <property type="entry name" value="CheY-like"/>
    <property type="match status" value="1"/>
</dbReference>
<evidence type="ECO:0000259" key="9">
    <source>
        <dbReference type="PROSITE" id="PS50110"/>
    </source>
</evidence>
<dbReference type="InterPro" id="IPR003018">
    <property type="entry name" value="GAF"/>
</dbReference>
<dbReference type="InterPro" id="IPR036097">
    <property type="entry name" value="HisK_dim/P_sf"/>
</dbReference>
<feature type="domain" description="Response regulatory" evidence="9">
    <location>
        <begin position="715"/>
        <end position="835"/>
    </location>
</feature>
<dbReference type="InterPro" id="IPR011006">
    <property type="entry name" value="CheY-like_superfamily"/>
</dbReference>
<keyword evidence="7" id="KW-1133">Transmembrane helix</keyword>
<dbReference type="Pfam" id="PF00072">
    <property type="entry name" value="Response_reg"/>
    <property type="match status" value="1"/>
</dbReference>
<keyword evidence="4" id="KW-0808">Transferase</keyword>
<dbReference type="RefSeq" id="WP_168063642.1">
    <property type="nucleotide sequence ID" value="NZ_VTOW01000010.1"/>
</dbReference>
<dbReference type="Pfam" id="PF16927">
    <property type="entry name" value="HisKA_7TM"/>
    <property type="match status" value="1"/>
</dbReference>
<keyword evidence="5" id="KW-0418">Kinase</keyword>
<dbReference type="SMART" id="SM00388">
    <property type="entry name" value="HisKA"/>
    <property type="match status" value="1"/>
</dbReference>
<sequence length="840" mass="94666">MNAYAWSSLITLLSVFSIGIGVLLHHPEGKVNRQFALFASSIAIWAGGRVLYLTTPDYETALFWVRFAVAGVIFIPTFFLHFVYAFLHIRRDRSLFLSYAASLLLIAINFTPWMIQGVSVKYQSSFFADAGPLYPLLLVLFTIDLSLGFNLLRRRYRLTFGPERNQIRLLFWSTLLGFGGGTTNFLTDLGLEIYSLSAYATYLVPVYAALLMYAIVRHHLLDVQIVLQNSMVYFVTFLITAIPFFLLTAFFQTVLPLKAANVTTFILFISILLVFSNIKPLTQQWVERSIFRERYRHYQSIHDFSESMVKLLHLDDLTERLFSILSETLRPQSISFFLPDGKGNFQFHGVRNSEDPAAPNHIFSSQHPLIRELQRQKRMLVCEEMEWTGNPSEALEEMRKLGCSLSLPFIFDDHLIGICHLGPKKNGKSYSPAERFMLQTLCANASVAFENARLFREVNRHAEEKIESIGVLAGGIAHDFNNILTVIMGNISLSKMQIDPGNETFTLLSQAEKASLRAKDLTQQLLTFSKGGAPLKKITSITPLLMDRTDSALRGTNARCEFSLPENLWSVEVDEGQISQVIDHLVVNAKQAMPEEGGIVRICGENVTITQGRSIHGLSLLKEEKYVKITVEDEGVGIPEENLHKIFDPYFTTKIGGSGLGLATVYSIIRRHEGFIEVKSKVAIGTTFDFYLPASRKKPFSPKEIQGPPHRHQGRILLMDDEETLRYATGKLLVHFGFEVEFAKDGAEALTIYKKFQKLGQPFDVVIMDLTIPGGMGGKETIQKLLEFAPQAKVIVSSGYSNDPVMADFRKYGFKDVVAKPYRIEELIAILHKLTTGEDE</sequence>
<reference evidence="10 11" key="1">
    <citation type="journal article" date="2020" name="Nature">
        <title>Bacterial chemolithoautotrophy via manganese oxidation.</title>
        <authorList>
            <person name="Yu H."/>
            <person name="Leadbetter J.R."/>
        </authorList>
    </citation>
    <scope>NUCLEOTIDE SEQUENCE [LARGE SCALE GENOMIC DNA]</scope>
    <source>
        <strain evidence="10 11">Mn-1</strain>
    </source>
</reference>
<dbReference type="Proteomes" id="UP000534783">
    <property type="component" value="Unassembled WGS sequence"/>
</dbReference>
<keyword evidence="7" id="KW-0472">Membrane</keyword>
<dbReference type="InterPro" id="IPR001789">
    <property type="entry name" value="Sig_transdc_resp-reg_receiver"/>
</dbReference>
<dbReference type="CDD" id="cd00082">
    <property type="entry name" value="HisKA"/>
    <property type="match status" value="1"/>
</dbReference>
<keyword evidence="7" id="KW-0812">Transmembrane</keyword>
<comment type="caution">
    <text evidence="10">The sequence shown here is derived from an EMBL/GenBank/DDBJ whole genome shotgun (WGS) entry which is preliminary data.</text>
</comment>
<name>A0A7X6DUJ8_9BACT</name>
<evidence type="ECO:0000256" key="6">
    <source>
        <dbReference type="PROSITE-ProRule" id="PRU00169"/>
    </source>
</evidence>
<feature type="transmembrane region" description="Helical" evidence="7">
    <location>
        <begin position="36"/>
        <end position="55"/>
    </location>
</feature>
<dbReference type="InterPro" id="IPR003661">
    <property type="entry name" value="HisK_dim/P_dom"/>
</dbReference>
<evidence type="ECO:0000313" key="11">
    <source>
        <dbReference type="Proteomes" id="UP000534783"/>
    </source>
</evidence>
<protein>
    <recommendedName>
        <fullName evidence="2">histidine kinase</fullName>
        <ecNumber evidence="2">2.7.13.3</ecNumber>
    </recommendedName>
</protein>
<dbReference type="InterPro" id="IPR029016">
    <property type="entry name" value="GAF-like_dom_sf"/>
</dbReference>
<dbReference type="SUPFAM" id="SSF55874">
    <property type="entry name" value="ATPase domain of HSP90 chaperone/DNA topoisomerase II/histidine kinase"/>
    <property type="match status" value="1"/>
</dbReference>
<feature type="modified residue" description="4-aspartylphosphate" evidence="6">
    <location>
        <position position="769"/>
    </location>
</feature>